<dbReference type="InterPro" id="IPR013249">
    <property type="entry name" value="RNA_pol_sigma70_r4_t2"/>
</dbReference>
<protein>
    <submittedName>
        <fullName evidence="6">RNA polymerase ECF family sigma subunit</fullName>
    </submittedName>
</protein>
<evidence type="ECO:0000313" key="7">
    <source>
        <dbReference type="Proteomes" id="UP000256845"/>
    </source>
</evidence>
<organism evidence="6 7">
    <name type="scientific">Aestuariispira insulae</name>
    <dbReference type="NCBI Taxonomy" id="1461337"/>
    <lineage>
        <taxon>Bacteria</taxon>
        <taxon>Pseudomonadati</taxon>
        <taxon>Pseudomonadota</taxon>
        <taxon>Alphaproteobacteria</taxon>
        <taxon>Rhodospirillales</taxon>
        <taxon>Kiloniellaceae</taxon>
        <taxon>Aestuariispira</taxon>
    </lineage>
</organism>
<dbReference type="Proteomes" id="UP000256845">
    <property type="component" value="Unassembled WGS sequence"/>
</dbReference>
<evidence type="ECO:0000259" key="4">
    <source>
        <dbReference type="Pfam" id="PF04542"/>
    </source>
</evidence>
<evidence type="ECO:0000256" key="3">
    <source>
        <dbReference type="ARBA" id="ARBA00023163"/>
    </source>
</evidence>
<dbReference type="InterPro" id="IPR039425">
    <property type="entry name" value="RNA_pol_sigma-70-like"/>
</dbReference>
<sequence length="298" mass="33562">MAANPFLASETRDEEDAALAASAARGDREALEALIRRYQAWIYNLAVRMILNPQDAQELTQEALLRIITRIAQFEGRSSFRTWAYRIVTNCFLDAKRGQLEGFITSFDDYGRDLDAIPMAALTLTADQEPDRALIVEEAKLGCMLGMLLCLSREQRIVYTLGDIFEAPSKIAAEILGLSAVNFRQKLTRARRDLISFMQDKCGLINQANPCRCDRKAAGFRQAGWLEPDRLKFAGRHLQRIKGKVAAESAPLDDFVEEAYARLFRDHPMQEPLAEGGTQAILSDLLDSPEYKRIFDLP</sequence>
<evidence type="ECO:0000256" key="1">
    <source>
        <dbReference type="ARBA" id="ARBA00023015"/>
    </source>
</evidence>
<dbReference type="RefSeq" id="WP_115937628.1">
    <property type="nucleotide sequence ID" value="NZ_QRDW01000008.1"/>
</dbReference>
<keyword evidence="2" id="KW-0731">Sigma factor</keyword>
<dbReference type="Pfam" id="PF04542">
    <property type="entry name" value="Sigma70_r2"/>
    <property type="match status" value="1"/>
</dbReference>
<dbReference type="Gene3D" id="1.10.1740.10">
    <property type="match status" value="1"/>
</dbReference>
<evidence type="ECO:0000256" key="2">
    <source>
        <dbReference type="ARBA" id="ARBA00023082"/>
    </source>
</evidence>
<dbReference type="InterPro" id="IPR014284">
    <property type="entry name" value="RNA_pol_sigma-70_dom"/>
</dbReference>
<keyword evidence="1" id="KW-0805">Transcription regulation</keyword>
<proteinExistence type="predicted"/>
<dbReference type="PANTHER" id="PTHR43133">
    <property type="entry name" value="RNA POLYMERASE ECF-TYPE SIGMA FACTO"/>
    <property type="match status" value="1"/>
</dbReference>
<feature type="domain" description="RNA polymerase sigma factor 70 region 4 type 2" evidence="5">
    <location>
        <begin position="143"/>
        <end position="194"/>
    </location>
</feature>
<keyword evidence="3" id="KW-0804">Transcription</keyword>
<dbReference type="EMBL" id="QRDW01000008">
    <property type="protein sequence ID" value="RED47990.1"/>
    <property type="molecule type" value="Genomic_DNA"/>
</dbReference>
<dbReference type="OrthoDB" id="9780326at2"/>
<reference evidence="6 7" key="1">
    <citation type="submission" date="2018-07" db="EMBL/GenBank/DDBJ databases">
        <title>Genomic Encyclopedia of Type Strains, Phase III (KMG-III): the genomes of soil and plant-associated and newly described type strains.</title>
        <authorList>
            <person name="Whitman W."/>
        </authorList>
    </citation>
    <scope>NUCLEOTIDE SEQUENCE [LARGE SCALE GENOMIC DNA]</scope>
    <source>
        <strain evidence="6 7">CECT 8488</strain>
    </source>
</reference>
<comment type="caution">
    <text evidence="6">The sequence shown here is derived from an EMBL/GenBank/DDBJ whole genome shotgun (WGS) entry which is preliminary data.</text>
</comment>
<dbReference type="InterPro" id="IPR013325">
    <property type="entry name" value="RNA_pol_sigma_r2"/>
</dbReference>
<dbReference type="Pfam" id="PF08281">
    <property type="entry name" value="Sigma70_r4_2"/>
    <property type="match status" value="1"/>
</dbReference>
<dbReference type="SUPFAM" id="SSF88946">
    <property type="entry name" value="Sigma2 domain of RNA polymerase sigma factors"/>
    <property type="match status" value="1"/>
</dbReference>
<evidence type="ECO:0000313" key="6">
    <source>
        <dbReference type="EMBL" id="RED47990.1"/>
    </source>
</evidence>
<dbReference type="GO" id="GO:0003677">
    <property type="term" value="F:DNA binding"/>
    <property type="evidence" value="ECO:0007669"/>
    <property type="project" value="InterPro"/>
</dbReference>
<feature type="domain" description="RNA polymerase sigma-70 region 2" evidence="4">
    <location>
        <begin position="34"/>
        <end position="99"/>
    </location>
</feature>
<name>A0A3D9HES9_9PROT</name>
<evidence type="ECO:0000259" key="5">
    <source>
        <dbReference type="Pfam" id="PF08281"/>
    </source>
</evidence>
<dbReference type="NCBIfam" id="TIGR02937">
    <property type="entry name" value="sigma70-ECF"/>
    <property type="match status" value="1"/>
</dbReference>
<keyword evidence="7" id="KW-1185">Reference proteome</keyword>
<dbReference type="InterPro" id="IPR007627">
    <property type="entry name" value="RNA_pol_sigma70_r2"/>
</dbReference>
<dbReference type="PANTHER" id="PTHR43133:SF25">
    <property type="entry name" value="RNA POLYMERASE SIGMA FACTOR RFAY-RELATED"/>
    <property type="match status" value="1"/>
</dbReference>
<gene>
    <name evidence="6" type="ORF">DFP90_1087</name>
</gene>
<dbReference type="GO" id="GO:0016987">
    <property type="term" value="F:sigma factor activity"/>
    <property type="evidence" value="ECO:0007669"/>
    <property type="project" value="UniProtKB-KW"/>
</dbReference>
<dbReference type="AlphaFoldDB" id="A0A3D9HES9"/>
<dbReference type="GO" id="GO:0006352">
    <property type="term" value="P:DNA-templated transcription initiation"/>
    <property type="evidence" value="ECO:0007669"/>
    <property type="project" value="InterPro"/>
</dbReference>
<accession>A0A3D9HES9</accession>